<protein>
    <submittedName>
        <fullName evidence="2">Serine hydrolase domain-containing protein</fullName>
        <ecNumber evidence="2">3.-.-.-</ecNumber>
    </submittedName>
</protein>
<accession>A0ABW0GSX2</accession>
<dbReference type="RefSeq" id="WP_378227572.1">
    <property type="nucleotide sequence ID" value="NZ_JBHSLL010000009.1"/>
</dbReference>
<reference evidence="3" key="1">
    <citation type="journal article" date="2019" name="Int. J. Syst. Evol. Microbiol.">
        <title>The Global Catalogue of Microorganisms (GCM) 10K type strain sequencing project: providing services to taxonomists for standard genome sequencing and annotation.</title>
        <authorList>
            <consortium name="The Broad Institute Genomics Platform"/>
            <consortium name="The Broad Institute Genome Sequencing Center for Infectious Disease"/>
            <person name="Wu L."/>
            <person name="Ma J."/>
        </authorList>
    </citation>
    <scope>NUCLEOTIDE SEQUENCE [LARGE SCALE GENOMIC DNA]</scope>
    <source>
        <strain evidence="3">CGMCC 4.1415</strain>
    </source>
</reference>
<evidence type="ECO:0000259" key="1">
    <source>
        <dbReference type="Pfam" id="PF00144"/>
    </source>
</evidence>
<dbReference type="Gene3D" id="3.40.710.10">
    <property type="entry name" value="DD-peptidase/beta-lactamase superfamily"/>
    <property type="match status" value="1"/>
</dbReference>
<keyword evidence="2" id="KW-0378">Hydrolase</keyword>
<dbReference type="EMBL" id="JBHSLL010000009">
    <property type="protein sequence ID" value="MFC5384725.1"/>
    <property type="molecule type" value="Genomic_DNA"/>
</dbReference>
<dbReference type="Pfam" id="PF00144">
    <property type="entry name" value="Beta-lactamase"/>
    <property type="match status" value="1"/>
</dbReference>
<comment type="caution">
    <text evidence="2">The sequence shown here is derived from an EMBL/GenBank/DDBJ whole genome shotgun (WGS) entry which is preliminary data.</text>
</comment>
<keyword evidence="3" id="KW-1185">Reference proteome</keyword>
<gene>
    <name evidence="2" type="ORF">ACFPLB_01965</name>
</gene>
<dbReference type="PANTHER" id="PTHR46825:SF9">
    <property type="entry name" value="BETA-LACTAMASE-RELATED DOMAIN-CONTAINING PROTEIN"/>
    <property type="match status" value="1"/>
</dbReference>
<feature type="domain" description="Beta-lactamase-related" evidence="1">
    <location>
        <begin position="17"/>
        <end position="314"/>
    </location>
</feature>
<evidence type="ECO:0000313" key="2">
    <source>
        <dbReference type="EMBL" id="MFC5384725.1"/>
    </source>
</evidence>
<dbReference type="PANTHER" id="PTHR46825">
    <property type="entry name" value="D-ALANYL-D-ALANINE-CARBOXYPEPTIDASE/ENDOPEPTIDASE AMPH"/>
    <property type="match status" value="1"/>
</dbReference>
<dbReference type="GO" id="GO:0016787">
    <property type="term" value="F:hydrolase activity"/>
    <property type="evidence" value="ECO:0007669"/>
    <property type="project" value="UniProtKB-KW"/>
</dbReference>
<organism evidence="2 3">
    <name type="scientific">Aquamicrobium segne</name>
    <dbReference type="NCBI Taxonomy" id="469547"/>
    <lineage>
        <taxon>Bacteria</taxon>
        <taxon>Pseudomonadati</taxon>
        <taxon>Pseudomonadota</taxon>
        <taxon>Alphaproteobacteria</taxon>
        <taxon>Hyphomicrobiales</taxon>
        <taxon>Phyllobacteriaceae</taxon>
        <taxon>Aquamicrobium</taxon>
    </lineage>
</organism>
<dbReference type="InterPro" id="IPR050491">
    <property type="entry name" value="AmpC-like"/>
</dbReference>
<proteinExistence type="predicted"/>
<evidence type="ECO:0000313" key="3">
    <source>
        <dbReference type="Proteomes" id="UP001596016"/>
    </source>
</evidence>
<dbReference type="EC" id="3.-.-.-" evidence="2"/>
<dbReference type="InterPro" id="IPR001466">
    <property type="entry name" value="Beta-lactam-related"/>
</dbReference>
<dbReference type="InterPro" id="IPR012338">
    <property type="entry name" value="Beta-lactam/transpept-like"/>
</dbReference>
<dbReference type="Proteomes" id="UP001596016">
    <property type="component" value="Unassembled WGS sequence"/>
</dbReference>
<name>A0ABW0GSX2_9HYPH</name>
<dbReference type="SUPFAM" id="SSF56601">
    <property type="entry name" value="beta-lactamase/transpeptidase-like"/>
    <property type="match status" value="1"/>
</dbReference>
<sequence length="331" mass="35384">MTRIRDMIRACISAPGPGVAVGIWRDGEPVLCEGYGDAIRGGRLITMETVFDTASVSKMFTALCVLILERRGLLSIDDPLADRLPQMRTAAPGVTIRHLLNHVSALPDYMELFDAKGWGLAHRLGMAETLDVLAAQEPSSTRPGTRYSYSNSGYVLLSAIVERVSGQSLARFAQENIFAPLGMTHSCYVDAMPARLAGVACSYETSTGPEVLPMWEMTGDGQVYSTIEDLGRWALELMQPSLFADLILQLCTPATLADGSHTAYGAGMQLETVGGRSVFGHDGGWAGFRSLLLVTPSAGLGIVLLANRADFATGELARGILVELLSASRSA</sequence>